<evidence type="ECO:0000256" key="2">
    <source>
        <dbReference type="ARBA" id="ARBA00022771"/>
    </source>
</evidence>
<dbReference type="InterPro" id="IPR017930">
    <property type="entry name" value="Myb_dom"/>
</dbReference>
<feature type="domain" description="Myb-like" evidence="6">
    <location>
        <begin position="58"/>
        <end position="109"/>
    </location>
</feature>
<dbReference type="InterPro" id="IPR041983">
    <property type="entry name" value="ADA2-like_ZZ"/>
</dbReference>
<dbReference type="SMART" id="SM00717">
    <property type="entry name" value="SANT"/>
    <property type="match status" value="1"/>
</dbReference>
<organism evidence="10 11">
    <name type="scientific">Anaeramoeba flamelloides</name>
    <dbReference type="NCBI Taxonomy" id="1746091"/>
    <lineage>
        <taxon>Eukaryota</taxon>
        <taxon>Metamonada</taxon>
        <taxon>Anaeramoebidae</taxon>
        <taxon>Anaeramoeba</taxon>
    </lineage>
</organism>
<dbReference type="PROSITE" id="PS51293">
    <property type="entry name" value="SANT"/>
    <property type="match status" value="1"/>
</dbReference>
<dbReference type="SUPFAM" id="SSF46689">
    <property type="entry name" value="Homeodomain-like"/>
    <property type="match status" value="1"/>
</dbReference>
<accession>A0AAV7ZKX1</accession>
<dbReference type="GO" id="GO:0005634">
    <property type="term" value="C:nucleus"/>
    <property type="evidence" value="ECO:0007669"/>
    <property type="project" value="TreeGrafter"/>
</dbReference>
<evidence type="ECO:0000259" key="8">
    <source>
        <dbReference type="PROSITE" id="PS51293"/>
    </source>
</evidence>
<dbReference type="CDD" id="cd02335">
    <property type="entry name" value="ZZ_ADA2"/>
    <property type="match status" value="1"/>
</dbReference>
<dbReference type="Pfam" id="PF25299">
    <property type="entry name" value="ZZ_ADA2"/>
    <property type="match status" value="1"/>
</dbReference>
<keyword evidence="3" id="KW-0862">Zinc</keyword>
<dbReference type="InterPro" id="IPR017884">
    <property type="entry name" value="SANT_dom"/>
</dbReference>
<dbReference type="Gene3D" id="3.30.60.90">
    <property type="match status" value="1"/>
</dbReference>
<feature type="compositionally biased region" description="Basic residues" evidence="5">
    <location>
        <begin position="533"/>
        <end position="543"/>
    </location>
</feature>
<dbReference type="InterPro" id="IPR055141">
    <property type="entry name" value="TADA2A_B-like_dom"/>
</dbReference>
<feature type="compositionally biased region" description="Basic residues" evidence="5">
    <location>
        <begin position="445"/>
        <end position="472"/>
    </location>
</feature>
<dbReference type="Gene3D" id="1.10.10.60">
    <property type="entry name" value="Homeodomain-like"/>
    <property type="match status" value="1"/>
</dbReference>
<dbReference type="GO" id="GO:0003682">
    <property type="term" value="F:chromatin binding"/>
    <property type="evidence" value="ECO:0007669"/>
    <property type="project" value="TreeGrafter"/>
</dbReference>
<feature type="compositionally biased region" description="Basic residues" evidence="5">
    <location>
        <begin position="282"/>
        <end position="295"/>
    </location>
</feature>
<dbReference type="AlphaFoldDB" id="A0AAV7ZKX1"/>
<dbReference type="InterPro" id="IPR000433">
    <property type="entry name" value="Znf_ZZ"/>
</dbReference>
<keyword evidence="1" id="KW-0479">Metal-binding</keyword>
<evidence type="ECO:0000256" key="5">
    <source>
        <dbReference type="SAM" id="MobiDB-lite"/>
    </source>
</evidence>
<keyword evidence="2 4" id="KW-0863">Zinc-finger</keyword>
<dbReference type="GO" id="GO:0006357">
    <property type="term" value="P:regulation of transcription by RNA polymerase II"/>
    <property type="evidence" value="ECO:0007669"/>
    <property type="project" value="TreeGrafter"/>
</dbReference>
<feature type="region of interest" description="Disordered" evidence="5">
    <location>
        <begin position="281"/>
        <end position="353"/>
    </location>
</feature>
<dbReference type="Proteomes" id="UP001146793">
    <property type="component" value="Unassembled WGS sequence"/>
</dbReference>
<evidence type="ECO:0000259" key="7">
    <source>
        <dbReference type="PROSITE" id="PS50135"/>
    </source>
</evidence>
<dbReference type="Pfam" id="PF22941">
    <property type="entry name" value="TADA2A-like_3rd"/>
    <property type="match status" value="1"/>
</dbReference>
<feature type="region of interest" description="Disordered" evidence="5">
    <location>
        <begin position="128"/>
        <end position="169"/>
    </location>
</feature>
<dbReference type="PANTHER" id="PTHR12374">
    <property type="entry name" value="TRANSCRIPTIONAL ADAPTOR 2 ADA2 -RELATED"/>
    <property type="match status" value="1"/>
</dbReference>
<protein>
    <submittedName>
        <fullName evidence="10">Transcriptional adapter 2-alpha</fullName>
    </submittedName>
</protein>
<evidence type="ECO:0000256" key="4">
    <source>
        <dbReference type="PROSITE-ProRule" id="PRU00228"/>
    </source>
</evidence>
<evidence type="ECO:0000256" key="3">
    <source>
        <dbReference type="ARBA" id="ARBA00022833"/>
    </source>
</evidence>
<dbReference type="Pfam" id="PF00249">
    <property type="entry name" value="Myb_DNA-binding"/>
    <property type="match status" value="1"/>
</dbReference>
<dbReference type="GO" id="GO:0006338">
    <property type="term" value="P:chromatin remodeling"/>
    <property type="evidence" value="ECO:0007669"/>
    <property type="project" value="TreeGrafter"/>
</dbReference>
<proteinExistence type="predicted"/>
<feature type="compositionally biased region" description="Low complexity" evidence="5">
    <location>
        <begin position="523"/>
        <end position="532"/>
    </location>
</feature>
<dbReference type="PROSITE" id="PS51294">
    <property type="entry name" value="HTH_MYB"/>
    <property type="match status" value="1"/>
</dbReference>
<evidence type="ECO:0000256" key="1">
    <source>
        <dbReference type="ARBA" id="ARBA00022723"/>
    </source>
</evidence>
<feature type="region of interest" description="Disordered" evidence="5">
    <location>
        <begin position="508"/>
        <end position="543"/>
    </location>
</feature>
<evidence type="ECO:0000313" key="10">
    <source>
        <dbReference type="EMBL" id="KAJ3441935.1"/>
    </source>
</evidence>
<dbReference type="InterPro" id="IPR001005">
    <property type="entry name" value="SANT/Myb"/>
</dbReference>
<feature type="domain" description="ZZ-type" evidence="7">
    <location>
        <begin position="3"/>
        <end position="59"/>
    </location>
</feature>
<feature type="compositionally biased region" description="Basic residues" evidence="5">
    <location>
        <begin position="134"/>
        <end position="148"/>
    </location>
</feature>
<dbReference type="PROSITE" id="PS50135">
    <property type="entry name" value="ZF_ZZ_2"/>
    <property type="match status" value="1"/>
</dbReference>
<evidence type="ECO:0000259" key="6">
    <source>
        <dbReference type="PROSITE" id="PS50090"/>
    </source>
</evidence>
<feature type="compositionally biased region" description="Basic and acidic residues" evidence="5">
    <location>
        <begin position="422"/>
        <end position="435"/>
    </location>
</feature>
<dbReference type="CDD" id="cd00167">
    <property type="entry name" value="SANT"/>
    <property type="match status" value="1"/>
</dbReference>
<dbReference type="InterPro" id="IPR009057">
    <property type="entry name" value="Homeodomain-like_sf"/>
</dbReference>
<name>A0AAV7ZKX1_9EUKA</name>
<dbReference type="GO" id="GO:0003713">
    <property type="term" value="F:transcription coactivator activity"/>
    <property type="evidence" value="ECO:0007669"/>
    <property type="project" value="TreeGrafter"/>
</dbReference>
<feature type="compositionally biased region" description="Basic residues" evidence="5">
    <location>
        <begin position="512"/>
        <end position="522"/>
    </location>
</feature>
<feature type="compositionally biased region" description="Basic residues" evidence="5">
    <location>
        <begin position="157"/>
        <end position="169"/>
    </location>
</feature>
<dbReference type="InterPro" id="IPR043145">
    <property type="entry name" value="Znf_ZZ_sf"/>
</dbReference>
<dbReference type="SUPFAM" id="SSF57850">
    <property type="entry name" value="RING/U-box"/>
    <property type="match status" value="1"/>
</dbReference>
<comment type="caution">
    <text evidence="10">The sequence shown here is derived from an EMBL/GenBank/DDBJ whole genome shotgun (WGS) entry which is preliminary data.</text>
</comment>
<dbReference type="GO" id="GO:0008270">
    <property type="term" value="F:zinc ion binding"/>
    <property type="evidence" value="ECO:0007669"/>
    <property type="project" value="UniProtKB-KW"/>
</dbReference>
<dbReference type="SMART" id="SM00291">
    <property type="entry name" value="ZnF_ZZ"/>
    <property type="match status" value="1"/>
</dbReference>
<dbReference type="PANTHER" id="PTHR12374:SF20">
    <property type="entry name" value="TRANSCRIPTIONAL ADAPTER 2-ALPHA"/>
    <property type="match status" value="1"/>
</dbReference>
<dbReference type="PROSITE" id="PS50090">
    <property type="entry name" value="MYB_LIKE"/>
    <property type="match status" value="1"/>
</dbReference>
<feature type="region of interest" description="Disordered" evidence="5">
    <location>
        <begin position="422"/>
        <end position="486"/>
    </location>
</feature>
<reference evidence="10" key="1">
    <citation type="submission" date="2022-08" db="EMBL/GenBank/DDBJ databases">
        <title>Novel sulphate-reducing endosymbionts in the free-living metamonad Anaeramoeba.</title>
        <authorList>
            <person name="Jerlstrom-Hultqvist J."/>
            <person name="Cepicka I."/>
            <person name="Gallot-Lavallee L."/>
            <person name="Salas-Leiva D."/>
            <person name="Curtis B.A."/>
            <person name="Zahonova K."/>
            <person name="Pipaliya S."/>
            <person name="Dacks J."/>
            <person name="Roger A.J."/>
        </authorList>
    </citation>
    <scope>NUCLEOTIDE SEQUENCE</scope>
    <source>
        <strain evidence="10">Busselton2</strain>
    </source>
</reference>
<dbReference type="EMBL" id="JANTQA010000029">
    <property type="protein sequence ID" value="KAJ3441935.1"/>
    <property type="molecule type" value="Genomic_DNA"/>
</dbReference>
<feature type="domain" description="HTH myb-type" evidence="9">
    <location>
        <begin position="69"/>
        <end position="113"/>
    </location>
</feature>
<gene>
    <name evidence="10" type="ORF">M0812_13955</name>
</gene>
<sequence>MDEFRFYCTYCDQKISKGVIVKCAVCDNVTLCPKCFSKGKQVYSHKRDHDYQIFVCAKDPIYQKKWMYEEELKLLEGLETAGFGNWEEIAKRVKTKTSHQCRDHFEQVYLTSRTFPFPSQTKILSSSQRLLKQSSRKRKRKRKRKKNQKTKEDFKKKFDRRRKKLNQKTKYNKNSKSTFAILTGFMSKREDFEVLPNNDCENIIESFGFDDEKISWNVKYQVLQAYNLRIEERDKKRQFVLKMGLHNCLVRNKKLLRPSNYFDDLSQIGGELKDNFQDKILKGKRKTKNQRNSKKNKIEKDNFGSGNDSDEKKLESDSESGSGSGNGNESEVESDSGNENKSEDEGEEDDEERIQMEEFQMGELVDKKEYTQNQIDMFEKTNIFARCFKTKKEFQNFQQDFTNEFQLKYQIQRLISLRQQQRDGQQERQQQKQGDELELQQSQKTKTKANSKRKTKKKTKTKTKSKKKKQKAIKQNIIISTPKSKRKIISKQLKTKKGKKKLKNVITTPRTRPSHHPHRIRYSTKTSSTLSSSKKKHRILTHN</sequence>
<evidence type="ECO:0000259" key="9">
    <source>
        <dbReference type="PROSITE" id="PS51294"/>
    </source>
</evidence>
<feature type="domain" description="SANT" evidence="8">
    <location>
        <begin position="61"/>
        <end position="113"/>
    </location>
</feature>
<evidence type="ECO:0000313" key="11">
    <source>
        <dbReference type="Proteomes" id="UP001146793"/>
    </source>
</evidence>